<proteinExistence type="predicted"/>
<feature type="region of interest" description="Disordered" evidence="2">
    <location>
        <begin position="1"/>
        <end position="48"/>
    </location>
</feature>
<reference evidence="4" key="2">
    <citation type="submission" date="2015-01" db="EMBL/GenBank/DDBJ databases">
        <title>Evolutionary Origins and Diversification of the Mycorrhizal Mutualists.</title>
        <authorList>
            <consortium name="DOE Joint Genome Institute"/>
            <consortium name="Mycorrhizal Genomics Consortium"/>
            <person name="Kohler A."/>
            <person name="Kuo A."/>
            <person name="Nagy L.G."/>
            <person name="Floudas D."/>
            <person name="Copeland A."/>
            <person name="Barry K.W."/>
            <person name="Cichocki N."/>
            <person name="Veneault-Fourrey C."/>
            <person name="LaButti K."/>
            <person name="Lindquist E.A."/>
            <person name="Lipzen A."/>
            <person name="Lundell T."/>
            <person name="Morin E."/>
            <person name="Murat C."/>
            <person name="Riley R."/>
            <person name="Ohm R."/>
            <person name="Sun H."/>
            <person name="Tunlid A."/>
            <person name="Henrissat B."/>
            <person name="Grigoriev I.V."/>
            <person name="Hibbett D.S."/>
            <person name="Martin F."/>
        </authorList>
    </citation>
    <scope>NUCLEOTIDE SEQUENCE [LARGE SCALE GENOMIC DNA]</scope>
    <source>
        <strain evidence="4">Ve08.2h10</strain>
    </source>
</reference>
<evidence type="ECO:0000313" key="3">
    <source>
        <dbReference type="EMBL" id="KIL01005.1"/>
    </source>
</evidence>
<sequence>MQRRGRSRQVSPVAVARLASEERRQSQGEQDKFYSEPQVPPNPDVFLSLVPPTTNLSLHLEKLDPKSLMNARYDASFSSLTGTSQSITFHTSTPDSHCTSPSSPVAGASPDSSTTASLSADSFDSSPSPPRSLEDQVQVAYALDDIRLAKILLLKLKGIEVSSDTDPRIDEVRDEDFDMYFVPSGPLALEDADKRALQETQRKQREWWEESQRVQRLKAREEIWEEEKRRLHAERLRAIQRREEEVTLEDERRRLAEKQLREHAERELQKRDTRVGSSVAHRQAVSYGTLSQARLERYSSTKQGEDPFQYSFMPPTKASSSTPPRQFASTKVIKKGPTRSPGSQTQSVSFREVIDSMNGKLFPLDAFERAEEARRIAGLVIMPSPTRHRSKVSVRVELLDSLLQVVEWQEGERRWAKGKAVERNLKVLKYPVHTPTPMPSIPSSGSDISTSSASTSRSSSWLSFGSWRSSGTELTTPDSSMSASPRCSVPGLLPTVVDTQRDLQPRYSFTAISLEESPLCPATISHCTPVIPQGVDQYDAPSGPDAVFLFDSMRMALVKRVTLSVATVVGAAKGLQSAYISAAMFAAGTSQPRPATAPQPRDTSRCQRQARREGYRALADDVKKFTASTTPITLTSRPIHFIPLEYPFPVGVVDASRPRPVSGNAVVFPSPLRPRTPPAVLAYRMRPVANPAVLRLRALQNLMCARGKVWEGRAREGGLGCGKERMLGVAFEGRGRSGLGCEVRFVVA</sequence>
<accession>A0A0D0EB77</accession>
<feature type="coiled-coil region" evidence="1">
    <location>
        <begin position="214"/>
        <end position="261"/>
    </location>
</feature>
<keyword evidence="1" id="KW-0175">Coiled coil</keyword>
<dbReference type="AlphaFoldDB" id="A0A0D0EB77"/>
<name>A0A0D0EB77_9AGAM</name>
<feature type="compositionally biased region" description="Polar residues" evidence="2">
    <location>
        <begin position="88"/>
        <end position="103"/>
    </location>
</feature>
<protein>
    <submittedName>
        <fullName evidence="3">Uncharacterized protein</fullName>
    </submittedName>
</protein>
<organism evidence="3 4">
    <name type="scientific">Paxillus rubicundulus Ve08.2h10</name>
    <dbReference type="NCBI Taxonomy" id="930991"/>
    <lineage>
        <taxon>Eukaryota</taxon>
        <taxon>Fungi</taxon>
        <taxon>Dikarya</taxon>
        <taxon>Basidiomycota</taxon>
        <taxon>Agaricomycotina</taxon>
        <taxon>Agaricomycetes</taxon>
        <taxon>Agaricomycetidae</taxon>
        <taxon>Boletales</taxon>
        <taxon>Paxilineae</taxon>
        <taxon>Paxillaceae</taxon>
        <taxon>Paxillus</taxon>
    </lineage>
</organism>
<dbReference type="EMBL" id="KN824823">
    <property type="protein sequence ID" value="KIL01005.1"/>
    <property type="molecule type" value="Genomic_DNA"/>
</dbReference>
<dbReference type="HOGENOM" id="CLU_357563_0_0_1"/>
<feature type="region of interest" description="Disordered" evidence="2">
    <location>
        <begin position="314"/>
        <end position="347"/>
    </location>
</feature>
<feature type="compositionally biased region" description="Basic and acidic residues" evidence="2">
    <location>
        <begin position="602"/>
        <end position="611"/>
    </location>
</feature>
<dbReference type="Proteomes" id="UP000054538">
    <property type="component" value="Unassembled WGS sequence"/>
</dbReference>
<feature type="compositionally biased region" description="Polar residues" evidence="2">
    <location>
        <begin position="317"/>
        <end position="329"/>
    </location>
</feature>
<feature type="compositionally biased region" description="Low complexity" evidence="2">
    <location>
        <begin position="441"/>
        <end position="468"/>
    </location>
</feature>
<reference evidence="3 4" key="1">
    <citation type="submission" date="2014-04" db="EMBL/GenBank/DDBJ databases">
        <authorList>
            <consortium name="DOE Joint Genome Institute"/>
            <person name="Kuo A."/>
            <person name="Kohler A."/>
            <person name="Jargeat P."/>
            <person name="Nagy L.G."/>
            <person name="Floudas D."/>
            <person name="Copeland A."/>
            <person name="Barry K.W."/>
            <person name="Cichocki N."/>
            <person name="Veneault-Fourrey C."/>
            <person name="LaButti K."/>
            <person name="Lindquist E.A."/>
            <person name="Lipzen A."/>
            <person name="Lundell T."/>
            <person name="Morin E."/>
            <person name="Murat C."/>
            <person name="Sun H."/>
            <person name="Tunlid A."/>
            <person name="Henrissat B."/>
            <person name="Grigoriev I.V."/>
            <person name="Hibbett D.S."/>
            <person name="Martin F."/>
            <person name="Nordberg H.P."/>
            <person name="Cantor M.N."/>
            <person name="Hua S.X."/>
        </authorList>
    </citation>
    <scope>NUCLEOTIDE SEQUENCE [LARGE SCALE GENOMIC DNA]</scope>
    <source>
        <strain evidence="3 4">Ve08.2h10</strain>
    </source>
</reference>
<evidence type="ECO:0000256" key="2">
    <source>
        <dbReference type="SAM" id="MobiDB-lite"/>
    </source>
</evidence>
<gene>
    <name evidence="3" type="ORF">PAXRUDRAFT_821013</name>
</gene>
<feature type="region of interest" description="Disordered" evidence="2">
    <location>
        <begin position="433"/>
        <end position="468"/>
    </location>
</feature>
<feature type="compositionally biased region" description="Low complexity" evidence="2">
    <location>
        <begin position="108"/>
        <end position="126"/>
    </location>
</feature>
<feature type="region of interest" description="Disordered" evidence="2">
    <location>
        <begin position="88"/>
        <end position="132"/>
    </location>
</feature>
<dbReference type="InParanoid" id="A0A0D0EB77"/>
<evidence type="ECO:0000256" key="1">
    <source>
        <dbReference type="SAM" id="Coils"/>
    </source>
</evidence>
<keyword evidence="4" id="KW-1185">Reference proteome</keyword>
<feature type="compositionally biased region" description="Basic and acidic residues" evidence="2">
    <location>
        <begin position="19"/>
        <end position="34"/>
    </location>
</feature>
<evidence type="ECO:0000313" key="4">
    <source>
        <dbReference type="Proteomes" id="UP000054538"/>
    </source>
</evidence>
<dbReference type="OrthoDB" id="3270558at2759"/>
<feature type="region of interest" description="Disordered" evidence="2">
    <location>
        <begin position="590"/>
        <end position="611"/>
    </location>
</feature>